<proteinExistence type="predicted"/>
<organism evidence="7 8">
    <name type="scientific">Fulvivirga marina</name>
    <dbReference type="NCBI Taxonomy" id="2494733"/>
    <lineage>
        <taxon>Bacteria</taxon>
        <taxon>Pseudomonadati</taxon>
        <taxon>Bacteroidota</taxon>
        <taxon>Cytophagia</taxon>
        <taxon>Cytophagales</taxon>
        <taxon>Fulvivirgaceae</taxon>
        <taxon>Fulvivirga</taxon>
    </lineage>
</organism>
<keyword evidence="3 5" id="KW-1133">Transmembrane helix</keyword>
<comment type="subcellular location">
    <subcellularLocation>
        <location evidence="1">Membrane</location>
        <topology evidence="1">Multi-pass membrane protein</topology>
    </subcellularLocation>
</comment>
<evidence type="ECO:0000313" key="8">
    <source>
        <dbReference type="Proteomes" id="UP000614216"/>
    </source>
</evidence>
<evidence type="ECO:0000313" key="7">
    <source>
        <dbReference type="EMBL" id="MBL6445571.1"/>
    </source>
</evidence>
<accession>A0A937FZ49</accession>
<dbReference type="GO" id="GO:0016020">
    <property type="term" value="C:membrane"/>
    <property type="evidence" value="ECO:0007669"/>
    <property type="project" value="UniProtKB-SubCell"/>
</dbReference>
<keyword evidence="2 5" id="KW-0812">Transmembrane</keyword>
<protein>
    <submittedName>
        <fullName evidence="7">RDD family protein</fullName>
    </submittedName>
</protein>
<feature type="transmembrane region" description="Helical" evidence="5">
    <location>
        <begin position="25"/>
        <end position="50"/>
    </location>
</feature>
<evidence type="ECO:0000256" key="5">
    <source>
        <dbReference type="SAM" id="Phobius"/>
    </source>
</evidence>
<dbReference type="Proteomes" id="UP000614216">
    <property type="component" value="Unassembled WGS sequence"/>
</dbReference>
<comment type="caution">
    <text evidence="7">The sequence shown here is derived from an EMBL/GenBank/DDBJ whole genome shotgun (WGS) entry which is preliminary data.</text>
</comment>
<evidence type="ECO:0000256" key="4">
    <source>
        <dbReference type="ARBA" id="ARBA00023136"/>
    </source>
</evidence>
<keyword evidence="8" id="KW-1185">Reference proteome</keyword>
<sequence length="241" mass="27399">MQKIEINTTQNVSIEFEAALLRDRVLAFGVDFLIMGGASLIISIIITIAFTSTAEYLYYFFIVPIIFFYSLAFETLNHGQSPGKRVMDLKVVKLNGAEPRSSDYVMRWAFRMVDIYLSFGVLAAIFIGSSNKNQRLGDMAAETTVIKIKPTRTLRLNDIININSIDNYQPVYPEVKKLSESNMLLVKSVIERYKAFPNQAHREAVHTLAVKVKEKIKVDQDTNGDLDFLQTLIKDYVVLTR</sequence>
<dbReference type="EMBL" id="JAEUGD010000016">
    <property type="protein sequence ID" value="MBL6445571.1"/>
    <property type="molecule type" value="Genomic_DNA"/>
</dbReference>
<evidence type="ECO:0000256" key="3">
    <source>
        <dbReference type="ARBA" id="ARBA00022989"/>
    </source>
</evidence>
<dbReference type="Pfam" id="PF06271">
    <property type="entry name" value="RDD"/>
    <property type="match status" value="1"/>
</dbReference>
<evidence type="ECO:0000256" key="2">
    <source>
        <dbReference type="ARBA" id="ARBA00022692"/>
    </source>
</evidence>
<feature type="transmembrane region" description="Helical" evidence="5">
    <location>
        <begin position="108"/>
        <end position="127"/>
    </location>
</feature>
<evidence type="ECO:0000256" key="1">
    <source>
        <dbReference type="ARBA" id="ARBA00004141"/>
    </source>
</evidence>
<dbReference type="PANTHER" id="PTHR38480:SF1">
    <property type="entry name" value="SLR0254 PROTEIN"/>
    <property type="match status" value="1"/>
</dbReference>
<evidence type="ECO:0000259" key="6">
    <source>
        <dbReference type="Pfam" id="PF06271"/>
    </source>
</evidence>
<feature type="domain" description="RDD" evidence="6">
    <location>
        <begin position="19"/>
        <end position="141"/>
    </location>
</feature>
<name>A0A937FZ49_9BACT</name>
<feature type="transmembrane region" description="Helical" evidence="5">
    <location>
        <begin position="56"/>
        <end position="76"/>
    </location>
</feature>
<keyword evidence="4 5" id="KW-0472">Membrane</keyword>
<dbReference type="AlphaFoldDB" id="A0A937FZ49"/>
<dbReference type="RefSeq" id="WP_202855114.1">
    <property type="nucleotide sequence ID" value="NZ_JAEUGD010000016.1"/>
</dbReference>
<dbReference type="PANTHER" id="PTHR38480">
    <property type="entry name" value="SLR0254 PROTEIN"/>
    <property type="match status" value="1"/>
</dbReference>
<dbReference type="InterPro" id="IPR010432">
    <property type="entry name" value="RDD"/>
</dbReference>
<reference evidence="7" key="1">
    <citation type="submission" date="2021-01" db="EMBL/GenBank/DDBJ databases">
        <title>Fulvivirga kasyanovii gen. nov., sp nov., a novel member of the phylum Bacteroidetes isolated from seawater in a mussel farm.</title>
        <authorList>
            <person name="Zhao L.-H."/>
            <person name="Wang Z.-J."/>
        </authorList>
    </citation>
    <scope>NUCLEOTIDE SEQUENCE</scope>
    <source>
        <strain evidence="7">29W222</strain>
    </source>
</reference>
<gene>
    <name evidence="7" type="ORF">JMN32_04580</name>
</gene>